<dbReference type="InterPro" id="IPR051607">
    <property type="entry name" value="Metallo-dep_hydrolases"/>
</dbReference>
<evidence type="ECO:0000259" key="5">
    <source>
        <dbReference type="Pfam" id="PF01979"/>
    </source>
</evidence>
<dbReference type="Gene3D" id="3.20.20.140">
    <property type="entry name" value="Metal-dependent hydrolases"/>
    <property type="match status" value="1"/>
</dbReference>
<feature type="domain" description="Amidohydrolase-related" evidence="5">
    <location>
        <begin position="62"/>
        <end position="422"/>
    </location>
</feature>
<dbReference type="AlphaFoldDB" id="D4J3S5"/>
<dbReference type="Gene3D" id="2.30.40.10">
    <property type="entry name" value="Urease, subunit C, domain 1"/>
    <property type="match status" value="1"/>
</dbReference>
<dbReference type="PATRIC" id="fig|717962.3.peg.7"/>
<accession>D4J3S5</accession>
<dbReference type="GO" id="GO:0008270">
    <property type="term" value="F:zinc ion binding"/>
    <property type="evidence" value="ECO:0007669"/>
    <property type="project" value="TreeGrafter"/>
</dbReference>
<dbReference type="GO" id="GO:0046098">
    <property type="term" value="P:guanine metabolic process"/>
    <property type="evidence" value="ECO:0007669"/>
    <property type="project" value="TreeGrafter"/>
</dbReference>
<dbReference type="KEGG" id="cct:CC1_00160"/>
<comment type="cofactor">
    <cofactor evidence="1">
        <name>Zn(2+)</name>
        <dbReference type="ChEBI" id="CHEBI:29105"/>
    </cofactor>
</comment>
<dbReference type="GO" id="GO:0008892">
    <property type="term" value="F:guanine deaminase activity"/>
    <property type="evidence" value="ECO:0007669"/>
    <property type="project" value="UniProtKB-EC"/>
</dbReference>
<evidence type="ECO:0000256" key="2">
    <source>
        <dbReference type="ARBA" id="ARBA00022723"/>
    </source>
</evidence>
<name>D4J3S5_9FIRM</name>
<evidence type="ECO:0000256" key="3">
    <source>
        <dbReference type="ARBA" id="ARBA00022801"/>
    </source>
</evidence>
<reference evidence="6 7" key="1">
    <citation type="submission" date="2010-03" db="EMBL/GenBank/DDBJ databases">
        <title>The genome sequence of Coprococcus catus GD/7.</title>
        <authorList>
            <consortium name="metaHIT consortium -- http://www.metahit.eu/"/>
            <person name="Pajon A."/>
            <person name="Turner K."/>
            <person name="Parkhill J."/>
            <person name="Duncan S."/>
            <person name="Flint H."/>
        </authorList>
    </citation>
    <scope>NUCLEOTIDE SEQUENCE [LARGE SCALE GENOMIC DNA]</scope>
    <source>
        <strain evidence="6 7">GD/7</strain>
    </source>
</reference>
<proteinExistence type="predicted"/>
<organism evidence="6 7">
    <name type="scientific">Coprococcus catus GD/7</name>
    <dbReference type="NCBI Taxonomy" id="717962"/>
    <lineage>
        <taxon>Bacteria</taxon>
        <taxon>Bacillati</taxon>
        <taxon>Bacillota</taxon>
        <taxon>Clostridia</taxon>
        <taxon>Lachnospirales</taxon>
        <taxon>Lachnospiraceae</taxon>
        <taxon>Coprococcus</taxon>
    </lineage>
</organism>
<dbReference type="InterPro" id="IPR011059">
    <property type="entry name" value="Metal-dep_hydrolase_composite"/>
</dbReference>
<evidence type="ECO:0000256" key="1">
    <source>
        <dbReference type="ARBA" id="ARBA00001947"/>
    </source>
</evidence>
<dbReference type="STRING" id="717962.CC1_00160"/>
<dbReference type="PANTHER" id="PTHR11271:SF6">
    <property type="entry name" value="GUANINE DEAMINASE"/>
    <property type="match status" value="1"/>
</dbReference>
<dbReference type="RefSeq" id="WP_015512599.1">
    <property type="nucleotide sequence ID" value="NC_021009.1"/>
</dbReference>
<dbReference type="PANTHER" id="PTHR11271">
    <property type="entry name" value="GUANINE DEAMINASE"/>
    <property type="match status" value="1"/>
</dbReference>
<sequence length="427" mass="47972">MGKTDMAVKVYHGDIVYTPSADKLAVYENSYIVVDGGKVAGIYETLPEQYANAACTDYGRKMIIPAFSDLHVHGSQYVQRGIGMDCLLSNWLNHYTFPQEAEFKDLSYAKKCYDAFVDDMICHGTFHANVFGTIHREATDYLFRKMEEKGMYGFVGKVNMDCNSPEFLIETTEDSLRETEIYLDSHTGSGKVKPILAPRFAPTCSEKLMTGLGMLAAKYHCGVHTHLVESIWEAEEALRCFPGYHSDAEIYERAGLMDHGPSIFAHVIFPTEEDKRIMKEHGSFSVHCPDATTNIIAGIMPLAAMHDEELKIAIGSDVAGGHSIAIYKQIARAVQLSKLKEFYEPDQSQTITLTQAFYHATKEAGSVFGKVGSFEKGYQFNALVIDTMEDSWVPLTAEERLERFCYIGDDRNIRARFIDGEEIHFEN</sequence>
<gene>
    <name evidence="6" type="ORF">CC1_00160</name>
</gene>
<dbReference type="Proteomes" id="UP000008798">
    <property type="component" value="Chromosome"/>
</dbReference>
<dbReference type="Pfam" id="PF01979">
    <property type="entry name" value="Amidohydro_1"/>
    <property type="match status" value="1"/>
</dbReference>
<keyword evidence="4" id="KW-0862">Zinc</keyword>
<dbReference type="InterPro" id="IPR032466">
    <property type="entry name" value="Metal_Hydrolase"/>
</dbReference>
<evidence type="ECO:0000313" key="7">
    <source>
        <dbReference type="Proteomes" id="UP000008798"/>
    </source>
</evidence>
<evidence type="ECO:0000256" key="4">
    <source>
        <dbReference type="ARBA" id="ARBA00022833"/>
    </source>
</evidence>
<dbReference type="GO" id="GO:0005829">
    <property type="term" value="C:cytosol"/>
    <property type="evidence" value="ECO:0007669"/>
    <property type="project" value="TreeGrafter"/>
</dbReference>
<keyword evidence="3 6" id="KW-0378">Hydrolase</keyword>
<dbReference type="EMBL" id="FP929038">
    <property type="protein sequence ID" value="CBK78996.1"/>
    <property type="molecule type" value="Genomic_DNA"/>
</dbReference>
<evidence type="ECO:0000313" key="6">
    <source>
        <dbReference type="EMBL" id="CBK78996.1"/>
    </source>
</evidence>
<reference evidence="6 7" key="2">
    <citation type="submission" date="2010-03" db="EMBL/GenBank/DDBJ databases">
        <authorList>
            <person name="Pajon A."/>
        </authorList>
    </citation>
    <scope>NUCLEOTIDE SEQUENCE [LARGE SCALE GENOMIC DNA]</scope>
    <source>
        <strain evidence="6 7">GD/7</strain>
    </source>
</reference>
<protein>
    <submittedName>
        <fullName evidence="6">Cytosine deaminase and related metal-dependent hydrolases</fullName>
        <ecNumber evidence="6">3.5.4.3</ecNumber>
    </submittedName>
</protein>
<dbReference type="SUPFAM" id="SSF51338">
    <property type="entry name" value="Composite domain of metallo-dependent hydrolases"/>
    <property type="match status" value="2"/>
</dbReference>
<dbReference type="EC" id="3.5.4.3" evidence="6"/>
<dbReference type="HOGENOM" id="CLU_012358_0_1_9"/>
<dbReference type="InterPro" id="IPR006680">
    <property type="entry name" value="Amidohydro-rel"/>
</dbReference>
<dbReference type="SUPFAM" id="SSF51556">
    <property type="entry name" value="Metallo-dependent hydrolases"/>
    <property type="match status" value="1"/>
</dbReference>
<keyword evidence="2" id="KW-0479">Metal-binding</keyword>